<gene>
    <name evidence="1" type="ORF">FF104_16135</name>
</gene>
<dbReference type="RefSeq" id="WP_035764157.1">
    <property type="nucleotide sequence ID" value="NZ_AP019716.1"/>
</dbReference>
<accession>A0AAP9RGV5</accession>
<name>A0AAP9RGV5_CLOBU</name>
<reference evidence="1 2" key="1">
    <citation type="submission" date="2019-05" db="EMBL/GenBank/DDBJ databases">
        <authorList>
            <person name="Schori C."/>
            <person name="Ahrens C."/>
        </authorList>
    </citation>
    <scope>NUCLEOTIDE SEQUENCE [LARGE SCALE GENOMIC DNA]</scope>
    <source>
        <strain evidence="1 2">DSM 10702</strain>
    </source>
</reference>
<dbReference type="EMBL" id="CP040626">
    <property type="protein sequence ID" value="QMW92419.1"/>
    <property type="molecule type" value="Genomic_DNA"/>
</dbReference>
<protein>
    <submittedName>
        <fullName evidence="1">Uncharacterized protein</fullName>
    </submittedName>
</protein>
<proteinExistence type="predicted"/>
<dbReference type="AlphaFoldDB" id="A0AAP9RGV5"/>
<evidence type="ECO:0000313" key="2">
    <source>
        <dbReference type="Proteomes" id="UP000515243"/>
    </source>
</evidence>
<evidence type="ECO:0000313" key="1">
    <source>
        <dbReference type="EMBL" id="QMW92419.1"/>
    </source>
</evidence>
<dbReference type="Proteomes" id="UP000515243">
    <property type="component" value="Chromosome 1"/>
</dbReference>
<sequence length="374" mass="41171">MKKQIILCLLTTGMLIGVTVYGSVASDNYVESAQVKVLQEKTVLTNTDTASEPFLDAKTILKECMNLIGKSDAESAELLGGGEENIAGDGTTKIGRIYHAKLFGETIEVGTLYDENQCVMDVIMQFKKDDVNTYADELISLYGEPMSSNDKISEGGATWKTWNVEDTIIQLYQQSGLVSLEITPNYSEDNAHSFDTDQLYTGWLPEGVNQVMAETEPNEALEKAIIEYYEIPDDQLSTTKYYYNYVDLNGDGTDEIIAVIVGPYTSGSGGDSAVWGREVEGKFQIYQAFTLVNTPIIVTKDAVNGREFGARRLILQRSGAAERETVELVANDGVYTNVADAKIFEGLDQVEGTAIICNNMIKDMENKNYLTLGN</sequence>
<organism evidence="1 2">
    <name type="scientific">Clostridium butyricum</name>
    <dbReference type="NCBI Taxonomy" id="1492"/>
    <lineage>
        <taxon>Bacteria</taxon>
        <taxon>Bacillati</taxon>
        <taxon>Bacillota</taxon>
        <taxon>Clostridia</taxon>
        <taxon>Eubacteriales</taxon>
        <taxon>Clostridiaceae</taxon>
        <taxon>Clostridium</taxon>
    </lineage>
</organism>
<dbReference type="GeneID" id="92945733"/>